<dbReference type="AlphaFoldDB" id="A0A076FBJ5"/>
<dbReference type="eggNOG" id="ENOG5031QWG">
    <property type="taxonomic scope" value="Bacteria"/>
</dbReference>
<dbReference type="EMBL" id="CP009044">
    <property type="protein sequence ID" value="AII15600.1"/>
    <property type="molecule type" value="Genomic_DNA"/>
</dbReference>
<sequence length="216" mass="25220">MRKIALSIIASMMMLYASSNNELFIGDTHEFAEKDMLEAIQQHLTDNKEKIEKRFEEEKIKAKEKIKQYQPDGLIALEPALKDNVFEPDMSYTLDRDIKDAEGNIIYKKGFTFNPLKYAKLGYGIVVINGKNRQEVEWFKNSKYANTIAYRLLITDGSYYDLIKELNQQVFYCLPEITKRFQLKHTPSIVVQKREKIEVSEICLSCREKEVDNAKN</sequence>
<gene>
    <name evidence="2" type="ORF">CIG1485E_a0075</name>
</gene>
<evidence type="ECO:0000313" key="2">
    <source>
        <dbReference type="EMBL" id="AII15600.1"/>
    </source>
</evidence>
<keyword evidence="3" id="KW-1185">Reference proteome</keyword>
<reference evidence="2 3" key="1">
    <citation type="journal article" date="2014" name="Genome Announc.">
        <title>Complete Genome Sequence of Campylobacter iguaniorum Strain 1485ET, Isolated from a Bearded Dragon (Pogona vitticeps).</title>
        <authorList>
            <person name="Gilbert M.J."/>
            <person name="Miller W.G."/>
            <person name="Yee E."/>
            <person name="Kik M."/>
            <person name="Wagenaar J.A."/>
            <person name="Duim B."/>
        </authorList>
    </citation>
    <scope>NUCLEOTIDE SEQUENCE [LARGE SCALE GENOMIC DNA]</scope>
    <source>
        <strain evidence="2 3">1485E</strain>
        <plasmid evidence="2">pCIG1485E</plasmid>
    </source>
</reference>
<geneLocation type="plasmid" evidence="2 3">
    <name>pCIG1485E</name>
</geneLocation>
<dbReference type="OrthoDB" id="9810604at2"/>
<dbReference type="HOGENOM" id="CLU_087622_0_0_7"/>
<dbReference type="KEGG" id="caj:CIG1485E_a0075"/>
<keyword evidence="2" id="KW-0614">Plasmid</keyword>
<organism evidence="2 3">
    <name type="scientific">Campylobacter iguaniorum</name>
    <dbReference type="NCBI Taxonomy" id="1244531"/>
    <lineage>
        <taxon>Bacteria</taxon>
        <taxon>Pseudomonadati</taxon>
        <taxon>Campylobacterota</taxon>
        <taxon>Epsilonproteobacteria</taxon>
        <taxon>Campylobacterales</taxon>
        <taxon>Campylobacteraceae</taxon>
        <taxon>Campylobacter</taxon>
    </lineage>
</organism>
<dbReference type="Proteomes" id="UP000028486">
    <property type="component" value="Plasmid pCIG1485E"/>
</dbReference>
<name>A0A076FBJ5_9BACT</name>
<accession>A0A076FBJ5</accession>
<evidence type="ECO:0000313" key="3">
    <source>
        <dbReference type="Proteomes" id="UP000028486"/>
    </source>
</evidence>
<protein>
    <submittedName>
        <fullName evidence="2">Conjugal transfer protein TraW</fullName>
    </submittedName>
</protein>
<evidence type="ECO:0000256" key="1">
    <source>
        <dbReference type="SAM" id="Coils"/>
    </source>
</evidence>
<keyword evidence="1" id="KW-0175">Coiled coil</keyword>
<feature type="coiled-coil region" evidence="1">
    <location>
        <begin position="34"/>
        <end position="68"/>
    </location>
</feature>
<dbReference type="RefSeq" id="WP_041572718.1">
    <property type="nucleotide sequence ID" value="NZ_CP009044.1"/>
</dbReference>
<proteinExistence type="predicted"/>